<dbReference type="EC" id="2.7.7.24" evidence="2"/>
<proteinExistence type="predicted"/>
<reference evidence="2" key="1">
    <citation type="submission" date="2024-06" db="EMBL/GenBank/DDBJ databases">
        <title>Draft Genome Sequence of Deinococcus sonorensis Type Strain KR-87, a Biofilm Producing Representative of the Genus Deinococcus.</title>
        <authorList>
            <person name="Boren L.S."/>
            <person name="Grosso R.A."/>
            <person name="Hugenberg-Cox A.N."/>
            <person name="Hill J.T.E."/>
            <person name="Albert C.M."/>
            <person name="Tuohy J.M."/>
        </authorList>
    </citation>
    <scope>NUCLEOTIDE SEQUENCE</scope>
    <source>
        <strain evidence="2">KR-87</strain>
    </source>
</reference>
<dbReference type="NCBIfam" id="TIGR01208">
    <property type="entry name" value="rmlA_long"/>
    <property type="match status" value="1"/>
</dbReference>
<dbReference type="GO" id="GO:0008879">
    <property type="term" value="F:glucose-1-phosphate thymidylyltransferase activity"/>
    <property type="evidence" value="ECO:0007669"/>
    <property type="project" value="UniProtKB-EC"/>
</dbReference>
<protein>
    <submittedName>
        <fullName evidence="2">Glucose-1-phosphate thymidylyltransferase</fullName>
        <ecNumber evidence="2">2.7.7.24</ecNumber>
    </submittedName>
</protein>
<gene>
    <name evidence="2" type="ORF">ABOD76_11150</name>
</gene>
<keyword evidence="2" id="KW-0548">Nucleotidyltransferase</keyword>
<dbReference type="InterPro" id="IPR005835">
    <property type="entry name" value="NTP_transferase_dom"/>
</dbReference>
<accession>A0AAU7UEF3</accession>
<dbReference type="PANTHER" id="PTHR42883">
    <property type="entry name" value="GLUCOSE-1-PHOSPHATE THYMIDYLTRANSFERASE"/>
    <property type="match status" value="1"/>
</dbReference>
<dbReference type="Gene3D" id="2.160.10.10">
    <property type="entry name" value="Hexapeptide repeat proteins"/>
    <property type="match status" value="1"/>
</dbReference>
<dbReference type="SUPFAM" id="SSF53448">
    <property type="entry name" value="Nucleotide-diphospho-sugar transferases"/>
    <property type="match status" value="1"/>
</dbReference>
<dbReference type="KEGG" id="dsc:ABOD76_11150"/>
<dbReference type="Gene3D" id="3.90.550.10">
    <property type="entry name" value="Spore Coat Polysaccharide Biosynthesis Protein SpsA, Chain A"/>
    <property type="match status" value="1"/>
</dbReference>
<organism evidence="2">
    <name type="scientific">Deinococcus sonorensis KR-87</name>
    <dbReference type="NCBI Taxonomy" id="694439"/>
    <lineage>
        <taxon>Bacteria</taxon>
        <taxon>Thermotogati</taxon>
        <taxon>Deinococcota</taxon>
        <taxon>Deinococci</taxon>
        <taxon>Deinococcales</taxon>
        <taxon>Deinococcaceae</taxon>
        <taxon>Deinococcus</taxon>
    </lineage>
</organism>
<dbReference type="CDD" id="cd04189">
    <property type="entry name" value="G1P_TT_long"/>
    <property type="match status" value="1"/>
</dbReference>
<keyword evidence="2" id="KW-0808">Transferase</keyword>
<dbReference type="AlphaFoldDB" id="A0AAU7UEF3"/>
<dbReference type="RefSeq" id="WP_350244920.1">
    <property type="nucleotide sequence ID" value="NZ_CP158299.1"/>
</dbReference>
<dbReference type="Pfam" id="PF00483">
    <property type="entry name" value="NTP_transferase"/>
    <property type="match status" value="1"/>
</dbReference>
<evidence type="ECO:0000313" key="2">
    <source>
        <dbReference type="EMBL" id="XBV86836.1"/>
    </source>
</evidence>
<dbReference type="InterPro" id="IPR029044">
    <property type="entry name" value="Nucleotide-diphossugar_trans"/>
</dbReference>
<dbReference type="InterPro" id="IPR005908">
    <property type="entry name" value="G1P_thy_trans_l"/>
</dbReference>
<evidence type="ECO:0000259" key="1">
    <source>
        <dbReference type="Pfam" id="PF00483"/>
    </source>
</evidence>
<dbReference type="EMBL" id="CP158299">
    <property type="protein sequence ID" value="XBV86836.1"/>
    <property type="molecule type" value="Genomic_DNA"/>
</dbReference>
<sequence length="352" mass="38110">MKALIPAAGFGTRMRPLTFTRPKPVLNVAGKPIIVHAIETLQAAGICEIGIIVSEVTHSAVQQAVEDLPGVQLNFIVQPKMLGLGNAVLMAREWAAGDDVCVYLGDNLFEDGVSAYVRVFEEQRPDAVIGLVQVDNPRAFGVAELDGQRIVRLVEKPQNPPSNLAVAGVYCFSSRIFEHLAALKPSARGEYEITDAIQSLIEAGGTVLGQQVHGWWKDTGQPHDLIEANHLLLERLENNVQGTVEDSRVNGRVVLAPSAVVRNSTIIGPAMIGEGVVIEDSYIGPFTSIGPGTIIRRSEVEHSVIEQECVIENVETRLQDCLIGLRAVVRGGRRQPRTLKLTLSDASLIELT</sequence>
<name>A0AAU7UEF3_9DEIO</name>
<feature type="domain" description="Nucleotidyl transferase" evidence="1">
    <location>
        <begin position="2"/>
        <end position="233"/>
    </location>
</feature>
<dbReference type="PANTHER" id="PTHR42883:SF2">
    <property type="entry name" value="THYMIDYLYLTRANSFERASE"/>
    <property type="match status" value="1"/>
</dbReference>